<evidence type="ECO:0000256" key="1">
    <source>
        <dbReference type="SAM" id="MobiDB-lite"/>
    </source>
</evidence>
<protein>
    <submittedName>
        <fullName evidence="2">Uncharacterized protein</fullName>
    </submittedName>
</protein>
<proteinExistence type="predicted"/>
<dbReference type="AlphaFoldDB" id="A0ABD0K2E4"/>
<evidence type="ECO:0000313" key="2">
    <source>
        <dbReference type="EMBL" id="KAK7481133.1"/>
    </source>
</evidence>
<organism evidence="2 3">
    <name type="scientific">Batillaria attramentaria</name>
    <dbReference type="NCBI Taxonomy" id="370345"/>
    <lineage>
        <taxon>Eukaryota</taxon>
        <taxon>Metazoa</taxon>
        <taxon>Spiralia</taxon>
        <taxon>Lophotrochozoa</taxon>
        <taxon>Mollusca</taxon>
        <taxon>Gastropoda</taxon>
        <taxon>Caenogastropoda</taxon>
        <taxon>Sorbeoconcha</taxon>
        <taxon>Cerithioidea</taxon>
        <taxon>Batillariidae</taxon>
        <taxon>Batillaria</taxon>
    </lineage>
</organism>
<gene>
    <name evidence="2" type="ORF">BaRGS_00027673</name>
</gene>
<reference evidence="2 3" key="1">
    <citation type="journal article" date="2023" name="Sci. Data">
        <title>Genome assembly of the Korean intertidal mud-creeper Batillaria attramentaria.</title>
        <authorList>
            <person name="Patra A.K."/>
            <person name="Ho P.T."/>
            <person name="Jun S."/>
            <person name="Lee S.J."/>
            <person name="Kim Y."/>
            <person name="Won Y.J."/>
        </authorList>
    </citation>
    <scope>NUCLEOTIDE SEQUENCE [LARGE SCALE GENOMIC DNA]</scope>
    <source>
        <strain evidence="2">Wonlab-2016</strain>
    </source>
</reference>
<feature type="region of interest" description="Disordered" evidence="1">
    <location>
        <begin position="1"/>
        <end position="23"/>
    </location>
</feature>
<keyword evidence="3" id="KW-1185">Reference proteome</keyword>
<dbReference type="Proteomes" id="UP001519460">
    <property type="component" value="Unassembled WGS sequence"/>
</dbReference>
<comment type="caution">
    <text evidence="2">The sequence shown here is derived from an EMBL/GenBank/DDBJ whole genome shotgun (WGS) entry which is preliminary data.</text>
</comment>
<dbReference type="EMBL" id="JACVVK020000267">
    <property type="protein sequence ID" value="KAK7481133.1"/>
    <property type="molecule type" value="Genomic_DNA"/>
</dbReference>
<accession>A0ABD0K2E4</accession>
<name>A0ABD0K2E4_9CAEN</name>
<evidence type="ECO:0000313" key="3">
    <source>
        <dbReference type="Proteomes" id="UP001519460"/>
    </source>
</evidence>
<sequence>MYAARVLSAPSVPQKRKTTQSPLFSPSAIKELVSGHRSPLFLSPSCGLAFLVRIWSDPIELDGTNLALGWPPGGIPKDTRLAGPSFVAVLVMPDFTRPGDRQCLAGGIP</sequence>